<dbReference type="AlphaFoldDB" id="M8BWR5"/>
<protein>
    <submittedName>
        <fullName evidence="1">Uncharacterized protein</fullName>
    </submittedName>
</protein>
<evidence type="ECO:0000313" key="1">
    <source>
        <dbReference type="EnsemblPlants" id="EMT07378"/>
    </source>
</evidence>
<accession>M8BWR5</accession>
<name>M8BWR5_AEGTA</name>
<sequence length="111" mass="12056">MAAQELRSSAKRAADWIPRALPSNKASASARPRRLLSGGRFFQRVVPGDDDVTGVGIPKVHRRGIMRDHQGLHAAVVSLQGSGVCWGRSSSMEMDVQSAGRRRHYPPGGRL</sequence>
<dbReference type="EnsemblPlants" id="EMT07378">
    <property type="protein sequence ID" value="EMT07378"/>
    <property type="gene ID" value="F775_43675"/>
</dbReference>
<organism evidence="1">
    <name type="scientific">Aegilops tauschii</name>
    <name type="common">Tausch's goatgrass</name>
    <name type="synonym">Aegilops squarrosa</name>
    <dbReference type="NCBI Taxonomy" id="37682"/>
    <lineage>
        <taxon>Eukaryota</taxon>
        <taxon>Viridiplantae</taxon>
        <taxon>Streptophyta</taxon>
        <taxon>Embryophyta</taxon>
        <taxon>Tracheophyta</taxon>
        <taxon>Spermatophyta</taxon>
        <taxon>Magnoliopsida</taxon>
        <taxon>Liliopsida</taxon>
        <taxon>Poales</taxon>
        <taxon>Poaceae</taxon>
        <taxon>BOP clade</taxon>
        <taxon>Pooideae</taxon>
        <taxon>Triticodae</taxon>
        <taxon>Triticeae</taxon>
        <taxon>Triticinae</taxon>
        <taxon>Aegilops</taxon>
    </lineage>
</organism>
<reference evidence="1" key="1">
    <citation type="submission" date="2015-06" db="UniProtKB">
        <authorList>
            <consortium name="EnsemblPlants"/>
        </authorList>
    </citation>
    <scope>IDENTIFICATION</scope>
</reference>
<proteinExistence type="predicted"/>